<dbReference type="SUPFAM" id="SSF55681">
    <property type="entry name" value="Class II aaRS and biotin synthetases"/>
    <property type="match status" value="1"/>
</dbReference>
<dbReference type="AlphaFoldDB" id="A0A7W4ZKQ3"/>
<dbReference type="PANTHER" id="PTHR34697:SF2">
    <property type="entry name" value="PHOSPHATIDYLGLYCEROL LYSYLTRANSFERASE"/>
    <property type="match status" value="1"/>
</dbReference>
<dbReference type="InterPro" id="IPR004364">
    <property type="entry name" value="Aa-tRNA-synt_II"/>
</dbReference>
<dbReference type="GO" id="GO:0005886">
    <property type="term" value="C:plasma membrane"/>
    <property type="evidence" value="ECO:0007669"/>
    <property type="project" value="UniProtKB-SubCell"/>
</dbReference>
<feature type="transmembrane region" description="Helical" evidence="10">
    <location>
        <begin position="36"/>
        <end position="56"/>
    </location>
</feature>
<feature type="domain" description="Aminoacyl-tRNA synthetase class II (D/K/N)" evidence="11">
    <location>
        <begin position="297"/>
        <end position="367"/>
    </location>
</feature>
<dbReference type="EMBL" id="JACHXE010000001">
    <property type="protein sequence ID" value="MBB3074306.1"/>
    <property type="molecule type" value="Genomic_DNA"/>
</dbReference>
<dbReference type="GO" id="GO:0055091">
    <property type="term" value="P:phospholipid homeostasis"/>
    <property type="evidence" value="ECO:0007669"/>
    <property type="project" value="TreeGrafter"/>
</dbReference>
<dbReference type="Pfam" id="PF00152">
    <property type="entry name" value="tRNA-synt_2"/>
    <property type="match status" value="1"/>
</dbReference>
<evidence type="ECO:0000313" key="14">
    <source>
        <dbReference type="Proteomes" id="UP000572907"/>
    </source>
</evidence>
<sequence>MSAIADAGMAGKDTGGPIRRPRGRGHGLLGRVPEGFAVFFGVLGLLCALLALIPPLRTGLRPLVRFLDLMRRDRTALNGVMEFMVAELCHAAPKLGVRKVSLNFAVFRSVFEEGARIGAGPVLRLWRRLLLFFSKWWQLEALYRSNAKYRPEWYPRFLCYTEAASLARVGLASGIAEGFVSVPSMRKLWGRGHPKGGQRPVTTEGLPSLAALGLAGGDGTEPAGPLSGLSDQVRVRHRKLDRLRAAGTDPYPVGIPARTHTLAGIRQGEDVCPHRYCDRVGVPYTADDGPGDVVLEMYERLVEERTQLPTFYKDFPTDVSPLTRQHRTDPRLAERWDLVAFGTELGTACSELTDPVEQRRRLTAQSLLAAGATPRRWNSTRTSWTPSNTPCRPPAASASASTGWSCSSPD</sequence>
<evidence type="ECO:0000256" key="1">
    <source>
        <dbReference type="ARBA" id="ARBA00004651"/>
    </source>
</evidence>
<dbReference type="Proteomes" id="UP000572907">
    <property type="component" value="Unassembled WGS sequence"/>
</dbReference>
<dbReference type="PANTHER" id="PTHR34697">
    <property type="entry name" value="PHOSPHATIDYLGLYCEROL LYSYLTRANSFERASE"/>
    <property type="match status" value="1"/>
</dbReference>
<evidence type="ECO:0000256" key="6">
    <source>
        <dbReference type="ARBA" id="ARBA00022840"/>
    </source>
</evidence>
<keyword evidence="3" id="KW-0436">Ligase</keyword>
<dbReference type="GO" id="GO:0005524">
    <property type="term" value="F:ATP binding"/>
    <property type="evidence" value="ECO:0007669"/>
    <property type="project" value="InterPro"/>
</dbReference>
<organism evidence="13 14">
    <name type="scientific">Streptomyces violarus</name>
    <dbReference type="NCBI Taxonomy" id="67380"/>
    <lineage>
        <taxon>Bacteria</taxon>
        <taxon>Bacillati</taxon>
        <taxon>Actinomycetota</taxon>
        <taxon>Actinomycetes</taxon>
        <taxon>Kitasatosporales</taxon>
        <taxon>Streptomycetaceae</taxon>
        <taxon>Streptomyces</taxon>
    </lineage>
</organism>
<keyword evidence="6" id="KW-0067">ATP-binding</keyword>
<evidence type="ECO:0000256" key="2">
    <source>
        <dbReference type="ARBA" id="ARBA00022475"/>
    </source>
</evidence>
<dbReference type="GO" id="GO:0006418">
    <property type="term" value="P:tRNA aminoacylation for protein translation"/>
    <property type="evidence" value="ECO:0007669"/>
    <property type="project" value="InterPro"/>
</dbReference>
<evidence type="ECO:0000313" key="13">
    <source>
        <dbReference type="EMBL" id="MBB3074306.1"/>
    </source>
</evidence>
<reference evidence="13 14" key="1">
    <citation type="submission" date="2020-08" db="EMBL/GenBank/DDBJ databases">
        <title>Genomic Encyclopedia of Type Strains, Phase III (KMG-III): the genomes of soil and plant-associated and newly described type strains.</title>
        <authorList>
            <person name="Whitman W."/>
        </authorList>
    </citation>
    <scope>NUCLEOTIDE SEQUENCE [LARGE SCALE GENOMIC DNA]</scope>
    <source>
        <strain evidence="13 14">CECT 3237</strain>
    </source>
</reference>
<keyword evidence="5" id="KW-0547">Nucleotide-binding</keyword>
<evidence type="ECO:0000256" key="3">
    <source>
        <dbReference type="ARBA" id="ARBA00022598"/>
    </source>
</evidence>
<feature type="compositionally biased region" description="Polar residues" evidence="9">
    <location>
        <begin position="376"/>
        <end position="389"/>
    </location>
</feature>
<dbReference type="InterPro" id="IPR051211">
    <property type="entry name" value="PG_lysyltransferase"/>
</dbReference>
<evidence type="ECO:0000259" key="11">
    <source>
        <dbReference type="Pfam" id="PF00152"/>
    </source>
</evidence>
<keyword evidence="4 10" id="KW-0812">Transmembrane</keyword>
<name>A0A7W4ZKQ3_9ACTN</name>
<keyword evidence="7 10" id="KW-1133">Transmembrane helix</keyword>
<dbReference type="InterPro" id="IPR045864">
    <property type="entry name" value="aa-tRNA-synth_II/BPL/LPL"/>
</dbReference>
<evidence type="ECO:0000256" key="7">
    <source>
        <dbReference type="ARBA" id="ARBA00022989"/>
    </source>
</evidence>
<keyword evidence="8 10" id="KW-0472">Membrane</keyword>
<keyword evidence="14" id="KW-1185">Reference proteome</keyword>
<dbReference type="InterPro" id="IPR024320">
    <property type="entry name" value="LPG_synthase_C"/>
</dbReference>
<accession>A0A7W4ZKQ3</accession>
<evidence type="ECO:0000256" key="4">
    <source>
        <dbReference type="ARBA" id="ARBA00022692"/>
    </source>
</evidence>
<dbReference type="GO" id="GO:0004812">
    <property type="term" value="F:aminoacyl-tRNA ligase activity"/>
    <property type="evidence" value="ECO:0007669"/>
    <property type="project" value="InterPro"/>
</dbReference>
<feature type="compositionally biased region" description="Low complexity" evidence="9">
    <location>
        <begin position="394"/>
        <end position="410"/>
    </location>
</feature>
<feature type="region of interest" description="Disordered" evidence="9">
    <location>
        <begin position="1"/>
        <end position="23"/>
    </location>
</feature>
<comment type="subcellular location">
    <subcellularLocation>
        <location evidence="1">Cell membrane</location>
        <topology evidence="1">Multi-pass membrane protein</topology>
    </subcellularLocation>
</comment>
<comment type="caution">
    <text evidence="13">The sequence shown here is derived from an EMBL/GenBank/DDBJ whole genome shotgun (WGS) entry which is preliminary data.</text>
</comment>
<evidence type="ECO:0000259" key="12">
    <source>
        <dbReference type="Pfam" id="PF09924"/>
    </source>
</evidence>
<evidence type="ECO:0000256" key="5">
    <source>
        <dbReference type="ARBA" id="ARBA00022741"/>
    </source>
</evidence>
<evidence type="ECO:0000256" key="10">
    <source>
        <dbReference type="SAM" id="Phobius"/>
    </source>
</evidence>
<dbReference type="Pfam" id="PF09924">
    <property type="entry name" value="LPG_synthase_C"/>
    <property type="match status" value="1"/>
</dbReference>
<keyword evidence="2" id="KW-1003">Cell membrane</keyword>
<gene>
    <name evidence="13" type="ORF">FHS41_000775</name>
</gene>
<protein>
    <submittedName>
        <fullName evidence="13">Uncharacterized protein</fullName>
    </submittedName>
</protein>
<feature type="domain" description="Phosphatidylglycerol lysyltransferase C-terminal" evidence="12">
    <location>
        <begin position="67"/>
        <end position="160"/>
    </location>
</feature>
<evidence type="ECO:0000256" key="8">
    <source>
        <dbReference type="ARBA" id="ARBA00023136"/>
    </source>
</evidence>
<evidence type="ECO:0000256" key="9">
    <source>
        <dbReference type="SAM" id="MobiDB-lite"/>
    </source>
</evidence>
<dbReference type="Gene3D" id="3.30.930.10">
    <property type="entry name" value="Bira Bifunctional Protein, Domain 2"/>
    <property type="match status" value="1"/>
</dbReference>
<feature type="region of interest" description="Disordered" evidence="9">
    <location>
        <begin position="371"/>
        <end position="410"/>
    </location>
</feature>
<dbReference type="GO" id="GO:0016755">
    <property type="term" value="F:aminoacyltransferase activity"/>
    <property type="evidence" value="ECO:0007669"/>
    <property type="project" value="TreeGrafter"/>
</dbReference>
<proteinExistence type="predicted"/>